<gene>
    <name evidence="2" type="ORF">BJ554DRAFT_7707</name>
</gene>
<evidence type="ECO:0000256" key="1">
    <source>
        <dbReference type="SAM" id="MobiDB-lite"/>
    </source>
</evidence>
<feature type="compositionally biased region" description="Basic and acidic residues" evidence="1">
    <location>
        <begin position="277"/>
        <end position="292"/>
    </location>
</feature>
<keyword evidence="3" id="KW-1185">Reference proteome</keyword>
<dbReference type="EMBL" id="JAEFCI010005485">
    <property type="protein sequence ID" value="KAG5460264.1"/>
    <property type="molecule type" value="Genomic_DNA"/>
</dbReference>
<accession>A0A8H7ZW23</accession>
<protein>
    <submittedName>
        <fullName evidence="2">Uncharacterized protein</fullName>
    </submittedName>
</protein>
<dbReference type="AlphaFoldDB" id="A0A8H7ZW23"/>
<comment type="caution">
    <text evidence="2">The sequence shown here is derived from an EMBL/GenBank/DDBJ whole genome shotgun (WGS) entry which is preliminary data.</text>
</comment>
<proteinExistence type="predicted"/>
<feature type="region of interest" description="Disordered" evidence="1">
    <location>
        <begin position="266"/>
        <end position="292"/>
    </location>
</feature>
<reference evidence="2 3" key="1">
    <citation type="journal article" name="Sci. Rep.">
        <title>Genome-scale phylogenetic analyses confirm Olpidium as the closest living zoosporic fungus to the non-flagellated, terrestrial fungi.</title>
        <authorList>
            <person name="Chang Y."/>
            <person name="Rochon D."/>
            <person name="Sekimoto S."/>
            <person name="Wang Y."/>
            <person name="Chovatia M."/>
            <person name="Sandor L."/>
            <person name="Salamov A."/>
            <person name="Grigoriev I.V."/>
            <person name="Stajich J.E."/>
            <person name="Spatafora J.W."/>
        </authorList>
    </citation>
    <scope>NUCLEOTIDE SEQUENCE [LARGE SCALE GENOMIC DNA]</scope>
    <source>
        <strain evidence="2">S191</strain>
    </source>
</reference>
<dbReference type="Proteomes" id="UP000673691">
    <property type="component" value="Unassembled WGS sequence"/>
</dbReference>
<evidence type="ECO:0000313" key="2">
    <source>
        <dbReference type="EMBL" id="KAG5460264.1"/>
    </source>
</evidence>
<sequence length="292" mass="32368">MYLTSDAAAAHADHVLKLVRNLLVGLPQNKSPWLSRGQCGRYDARSPASKGMGRQNRSWEIVILLRAGAKLLLDLSDDARPETRSKTKLTTTHLMSGTSVGSSTRCNMWKLRQWETGKKEWRIDYKKANSSEGKLCSETRVGGLDIRARNPLRSEPSAPVTRPACRLAAWRGFSYFHNPSEIGEVHFRKTDEHSRQEVTSFQGSAAVRQHLAAIAPSRALHLIGGQCHEPAQTEATDPHITGFVKQLDVKQNGSRAVKRGRGLKRRTWPAPYPARDGVSEGKGVDRAVADNM</sequence>
<name>A0A8H7ZW23_9FUNG</name>
<evidence type="ECO:0000313" key="3">
    <source>
        <dbReference type="Proteomes" id="UP000673691"/>
    </source>
</evidence>
<organism evidence="2 3">
    <name type="scientific">Olpidium bornovanus</name>
    <dbReference type="NCBI Taxonomy" id="278681"/>
    <lineage>
        <taxon>Eukaryota</taxon>
        <taxon>Fungi</taxon>
        <taxon>Fungi incertae sedis</taxon>
        <taxon>Olpidiomycota</taxon>
        <taxon>Olpidiomycotina</taxon>
        <taxon>Olpidiomycetes</taxon>
        <taxon>Olpidiales</taxon>
        <taxon>Olpidiaceae</taxon>
        <taxon>Olpidium</taxon>
    </lineage>
</organism>